<dbReference type="OrthoDB" id="3891281at2759"/>
<proteinExistence type="predicted"/>
<dbReference type="PROSITE" id="PS50181">
    <property type="entry name" value="FBOX"/>
    <property type="match status" value="1"/>
</dbReference>
<evidence type="ECO:0000313" key="3">
    <source>
        <dbReference type="Proteomes" id="UP000030641"/>
    </source>
</evidence>
<keyword evidence="3" id="KW-1185">Reference proteome</keyword>
<feature type="domain" description="F-box" evidence="1">
    <location>
        <begin position="1"/>
        <end position="46"/>
    </location>
</feature>
<dbReference type="InParanoid" id="A0A074YG26"/>
<organism evidence="2 3">
    <name type="scientific">Aureobasidium subglaciale (strain EXF-2481)</name>
    <name type="common">Aureobasidium pullulans var. subglaciale</name>
    <dbReference type="NCBI Taxonomy" id="1043005"/>
    <lineage>
        <taxon>Eukaryota</taxon>
        <taxon>Fungi</taxon>
        <taxon>Dikarya</taxon>
        <taxon>Ascomycota</taxon>
        <taxon>Pezizomycotina</taxon>
        <taxon>Dothideomycetes</taxon>
        <taxon>Dothideomycetidae</taxon>
        <taxon>Dothideales</taxon>
        <taxon>Saccotheciaceae</taxon>
        <taxon>Aureobasidium</taxon>
    </lineage>
</organism>
<evidence type="ECO:0000313" key="2">
    <source>
        <dbReference type="EMBL" id="KEQ95014.1"/>
    </source>
</evidence>
<protein>
    <recommendedName>
        <fullName evidence="1">F-box domain-containing protein</fullName>
    </recommendedName>
</protein>
<evidence type="ECO:0000259" key="1">
    <source>
        <dbReference type="PROSITE" id="PS50181"/>
    </source>
</evidence>
<dbReference type="InterPro" id="IPR001810">
    <property type="entry name" value="F-box_dom"/>
</dbReference>
<name>A0A074YG26_AURSE</name>
<dbReference type="HOGENOM" id="CLU_042540_0_0_1"/>
<dbReference type="Proteomes" id="UP000030641">
    <property type="component" value="Unassembled WGS sequence"/>
</dbReference>
<dbReference type="SUPFAM" id="SSF52047">
    <property type="entry name" value="RNI-like"/>
    <property type="match status" value="1"/>
</dbReference>
<gene>
    <name evidence="2" type="ORF">AUEXF2481DRAFT_29741</name>
</gene>
<reference evidence="2 3" key="1">
    <citation type="journal article" date="2014" name="BMC Genomics">
        <title>Genome sequencing of four Aureobasidium pullulans varieties: biotechnological potential, stress tolerance, and description of new species.</title>
        <authorList>
            <person name="Gostin Ar C."/>
            <person name="Ohm R.A."/>
            <person name="Kogej T."/>
            <person name="Sonjak S."/>
            <person name="Turk M."/>
            <person name="Zajc J."/>
            <person name="Zalar P."/>
            <person name="Grube M."/>
            <person name="Sun H."/>
            <person name="Han J."/>
            <person name="Sharma A."/>
            <person name="Chiniquy J."/>
            <person name="Ngan C.Y."/>
            <person name="Lipzen A."/>
            <person name="Barry K."/>
            <person name="Grigoriev I.V."/>
            <person name="Gunde-Cimerman N."/>
        </authorList>
    </citation>
    <scope>NUCLEOTIDE SEQUENCE [LARGE SCALE GENOMIC DNA]</scope>
    <source>
        <strain evidence="2 3">EXF-2481</strain>
    </source>
</reference>
<accession>A0A074YG26</accession>
<sequence>MSLESLPNELIARICDYAGKDDLMILRLANKSTSVLATRSFSTRYMACISVLMTQTCLERLIAICEHPSFGPCIRRIHITSGRIHPGFVAELASETASLLSNNNRTQEQAVAAKVTLQRCLKRSVDEYELGKSGAATDLISQAFTALQTYRTSVALHISSGTWTDWDLDHDTILLDWDGYDGHEPISDNCPKTTIQPCLEAIRRSKLQFTKLDLEIDEESSEATERAFNLDDFDEEEMEVFSALKSAKFEADWPLHDSCLQSVSKIISCAKDLKAVQISNFVDFGDPEEGEHVATSLEEFEAGDHALKSIVSDHITDLTIESLPISKESIFELLNKYRDTLRTLIINGCAMKNDSWIDIIEWIKENLQSLSLLEITDLYEARQQANTGPYLTYEIAVCGTPGAQIGMAKIQAALQTILDDPLFEPNSAAYDELFV</sequence>
<dbReference type="EMBL" id="KL584760">
    <property type="protein sequence ID" value="KEQ95014.1"/>
    <property type="molecule type" value="Genomic_DNA"/>
</dbReference>
<dbReference type="GeneID" id="25364036"/>
<dbReference type="RefSeq" id="XP_013343446.1">
    <property type="nucleotide sequence ID" value="XM_013487992.1"/>
</dbReference>
<dbReference type="AlphaFoldDB" id="A0A074YG26"/>